<gene>
    <name evidence="3" type="ORF">ELY20_10075</name>
</gene>
<evidence type="ECO:0000256" key="2">
    <source>
        <dbReference type="SAM" id="MobiDB-lite"/>
    </source>
</evidence>
<keyword evidence="1" id="KW-0175">Coiled coil</keyword>
<evidence type="ECO:0000256" key="1">
    <source>
        <dbReference type="SAM" id="Coils"/>
    </source>
</evidence>
<name>A0ABY0CHZ4_9GAMM</name>
<feature type="compositionally biased region" description="Basic and acidic residues" evidence="2">
    <location>
        <begin position="608"/>
        <end position="623"/>
    </location>
</feature>
<proteinExistence type="predicted"/>
<sequence>MITMILNCQAYMKIPQIPFIYTNPTEISSKQELLEQIVEFSEIGFNEKLKKRIESNKAKIQLYMTFDTSEYSKSYLAFLNSMIRVLSLEEKDIDTVPIRGKRADHNFKSKQPATKNDYKLIEEIPADSTLRLNVIKRLGAFREKLESIRNQQLLLQAKSLVKSATDELVENQQNLESIQNRYLELLKKSDYSQALFEEFDRNFNNWFGGQYISKFEQSFAEKKRIMGEIMKQCEASSVTAEEIRKEQSELVKQRENFESIKKQAEDLMSLTTQFKQIKTIEAEVAKKAEELLVSSDAPKLQELIKFIAAKEEEIKLIKQKIDGTSEIHTKTRQAIGEIEQSIQEKKKQAESLQRELEDARNQELVLQAKSLVKSATDDLVANQKNLELMQNHYRTLLNSNQSPKSFEEFDRNFNPLFSNVLSFEEERFNDKNLIMDGVLEGGKETSVEKKIRGEQSKLNELKVNFKSIMEQAKDLRSLRTMLEEIKTLENEVTQKAIPSDDHGLREFIRFVEEQKSKLHKYKKEIHGTSDMHKQTVQAIDRLEEAFQQKKEKVEIGLQQIKTKSSEAQPKIESSSGKDSSDEESQDASSNLGGEAQKNDGANLLGQGSHKEKEKRNEEAALTEEKKKRLKNRLEEAISLIQTYKKTLEAEEKTCSFLFFYKSRNHAKSDYCISLESKLKFEITTIDQIKTIDDLCSIHDIINKAHNSVIATKNNVAKMEITKGGSYFGTSRMLSLQRLLDIDEAWKNGRSKFFGDDFHGLKTSGVVGEKAQKAIKEFYLAIDDNDVEFQDLKNRTFPTEVTTNKRLNELK</sequence>
<dbReference type="RefSeq" id="WP_126955510.1">
    <property type="nucleotide sequence ID" value="NZ_QHJG01000010.1"/>
</dbReference>
<reference evidence="3 4" key="1">
    <citation type="submission" date="2018-12" db="EMBL/GenBank/DDBJ databases">
        <title>Legionella sp,whole genome shotgun sequence.</title>
        <authorList>
            <person name="Wu H."/>
        </authorList>
    </citation>
    <scope>NUCLEOTIDE SEQUENCE [LARGE SCALE GENOMIC DNA]</scope>
    <source>
        <strain evidence="4">km489</strain>
    </source>
</reference>
<feature type="coiled-coil region" evidence="1">
    <location>
        <begin position="300"/>
        <end position="369"/>
    </location>
</feature>
<evidence type="ECO:0000313" key="4">
    <source>
        <dbReference type="Proteomes" id="UP000287374"/>
    </source>
</evidence>
<comment type="caution">
    <text evidence="3">The sequence shown here is derived from an EMBL/GenBank/DDBJ whole genome shotgun (WGS) entry which is preliminary data.</text>
</comment>
<feature type="coiled-coil region" evidence="1">
    <location>
        <begin position="532"/>
        <end position="559"/>
    </location>
</feature>
<accession>A0ABY0CHZ4</accession>
<dbReference type="EMBL" id="RZGX01000012">
    <property type="protein sequence ID" value="RUR22244.1"/>
    <property type="molecule type" value="Genomic_DNA"/>
</dbReference>
<feature type="region of interest" description="Disordered" evidence="2">
    <location>
        <begin position="560"/>
        <end position="623"/>
    </location>
</feature>
<dbReference type="Proteomes" id="UP000287374">
    <property type="component" value="Unassembled WGS sequence"/>
</dbReference>
<organism evidence="3 4">
    <name type="scientific">Legionella qingyii</name>
    <dbReference type="NCBI Taxonomy" id="2184757"/>
    <lineage>
        <taxon>Bacteria</taxon>
        <taxon>Pseudomonadati</taxon>
        <taxon>Pseudomonadota</taxon>
        <taxon>Gammaproteobacteria</taxon>
        <taxon>Legionellales</taxon>
        <taxon>Legionellaceae</taxon>
        <taxon>Legionella</taxon>
    </lineage>
</organism>
<evidence type="ECO:0000313" key="3">
    <source>
        <dbReference type="EMBL" id="RUR22244.1"/>
    </source>
</evidence>
<feature type="coiled-coil region" evidence="1">
    <location>
        <begin position="161"/>
        <end position="188"/>
    </location>
</feature>
<protein>
    <submittedName>
        <fullName evidence="3">Uncharacterized protein</fullName>
    </submittedName>
</protein>
<keyword evidence="4" id="KW-1185">Reference proteome</keyword>